<comment type="cofactor">
    <cofactor evidence="3">
        <name>Mg(2+)</name>
        <dbReference type="ChEBI" id="CHEBI:18420"/>
    </cofactor>
    <text evidence="3">Binds 2 magnesium ions per subunit.</text>
</comment>
<sequence>MLEDVDTPLQDALDYVADDAPNELVTALEPLADGTSPGTLETSGYVVHSLQTALHDGLLATSAEEAIVTAVNRGGDTDTIGAIAGAVAGARFGASQLPDRWIDAIAETDELESLAVDLIEVV</sequence>
<dbReference type="PANTHER" id="PTHR16222">
    <property type="entry name" value="ADP-RIBOSYLGLYCOHYDROLASE"/>
    <property type="match status" value="1"/>
</dbReference>
<dbReference type="InterPro" id="IPR005502">
    <property type="entry name" value="Ribosyl_crysJ1"/>
</dbReference>
<feature type="binding site" evidence="3">
    <location>
        <position position="79"/>
    </location>
    <ligand>
        <name>Mg(2+)</name>
        <dbReference type="ChEBI" id="CHEBI:18420"/>
        <label>1</label>
    </ligand>
</feature>
<feature type="binding site" evidence="3">
    <location>
        <position position="78"/>
    </location>
    <ligand>
        <name>Mg(2+)</name>
        <dbReference type="ChEBI" id="CHEBI:18420"/>
        <label>1</label>
    </ligand>
</feature>
<reference evidence="4 5" key="1">
    <citation type="journal article" date="2011" name="J. Bacteriol.">
        <title>Genome sequence of Halobiforma lacisalsi AJ5, an extremely halophilic archaeon which harbors a bop gene.</title>
        <authorList>
            <person name="Jiang X."/>
            <person name="Wang S."/>
            <person name="Cheng H."/>
            <person name="Huo Y."/>
            <person name="Zhang X."/>
            <person name="Zhu X."/>
            <person name="Han X."/>
            <person name="Ni P."/>
            <person name="Wu M."/>
        </authorList>
    </citation>
    <scope>NUCLEOTIDE SEQUENCE [LARGE SCALE GENOMIC DNA]</scope>
    <source>
        <strain evidence="4 5">AJ5</strain>
        <plasmid evidence="5">phlaj5i</plasmid>
    </source>
</reference>
<keyword evidence="3" id="KW-0479">Metal-binding</keyword>
<evidence type="ECO:0000313" key="5">
    <source>
        <dbReference type="Proteomes" id="UP000186547"/>
    </source>
</evidence>
<dbReference type="GO" id="GO:0016787">
    <property type="term" value="F:hydrolase activity"/>
    <property type="evidence" value="ECO:0007669"/>
    <property type="project" value="UniProtKB-KW"/>
</dbReference>
<name>A0A1P8LWN6_NATLA</name>
<evidence type="ECO:0000313" key="4">
    <source>
        <dbReference type="EMBL" id="APX00168.1"/>
    </source>
</evidence>
<keyword evidence="2 4" id="KW-0378">Hydrolase</keyword>
<dbReference type="InterPro" id="IPR050792">
    <property type="entry name" value="ADP-ribosylglycohydrolase"/>
</dbReference>
<evidence type="ECO:0000256" key="1">
    <source>
        <dbReference type="ARBA" id="ARBA00010702"/>
    </source>
</evidence>
<proteinExistence type="inferred from homology"/>
<geneLocation type="plasmid" evidence="5">
    <name>phlaj5i</name>
</geneLocation>
<evidence type="ECO:0000256" key="2">
    <source>
        <dbReference type="ARBA" id="ARBA00022801"/>
    </source>
</evidence>
<protein>
    <submittedName>
        <fullName evidence="4">ADP-ribosyl-[dinitrogen reductase] hydrolase</fullName>
    </submittedName>
</protein>
<dbReference type="InterPro" id="IPR036705">
    <property type="entry name" value="Ribosyl_crysJ1_sf"/>
</dbReference>
<gene>
    <name evidence="4" type="ORF">CHINAEXTREME_20335</name>
</gene>
<dbReference type="Gene3D" id="1.10.4080.10">
    <property type="entry name" value="ADP-ribosylation/Crystallin J1"/>
    <property type="match status" value="1"/>
</dbReference>
<organism evidence="4 5">
    <name type="scientific">Natronobacterium lacisalsi AJ5</name>
    <dbReference type="NCBI Taxonomy" id="358396"/>
    <lineage>
        <taxon>Archaea</taxon>
        <taxon>Methanobacteriati</taxon>
        <taxon>Methanobacteriota</taxon>
        <taxon>Stenosarchaea group</taxon>
        <taxon>Halobacteria</taxon>
        <taxon>Halobacteriales</taxon>
        <taxon>Natrialbaceae</taxon>
        <taxon>Natronobacterium</taxon>
    </lineage>
</organism>
<evidence type="ECO:0000256" key="3">
    <source>
        <dbReference type="PIRSR" id="PIRSR605502-1"/>
    </source>
</evidence>
<accession>A0A1P8LWN6</accession>
<dbReference type="EMBL" id="CP019286">
    <property type="protein sequence ID" value="APX00168.1"/>
    <property type="molecule type" value="Genomic_DNA"/>
</dbReference>
<keyword evidence="3" id="KW-0460">Magnesium</keyword>
<keyword evidence="4" id="KW-0614">Plasmid</keyword>
<comment type="similarity">
    <text evidence="1">Belongs to the ADP-ribosylglycohydrolase family.</text>
</comment>
<dbReference type="SUPFAM" id="SSF101478">
    <property type="entry name" value="ADP-ribosylglycohydrolase"/>
    <property type="match status" value="1"/>
</dbReference>
<dbReference type="PANTHER" id="PTHR16222:SF24">
    <property type="entry name" value="ADP-RIBOSYLHYDROLASE ARH3"/>
    <property type="match status" value="1"/>
</dbReference>
<feature type="binding site" evidence="3">
    <location>
        <position position="76"/>
    </location>
    <ligand>
        <name>Mg(2+)</name>
        <dbReference type="ChEBI" id="CHEBI:18420"/>
        <label>1</label>
    </ligand>
</feature>
<dbReference type="GO" id="GO:0046872">
    <property type="term" value="F:metal ion binding"/>
    <property type="evidence" value="ECO:0007669"/>
    <property type="project" value="UniProtKB-KW"/>
</dbReference>
<dbReference type="AlphaFoldDB" id="A0A1P8LWN6"/>
<dbReference type="Pfam" id="PF03747">
    <property type="entry name" value="ADP_ribosyl_GH"/>
    <property type="match status" value="1"/>
</dbReference>
<dbReference type="KEGG" id="hlc:CHINAEXTREME20335"/>
<dbReference type="Proteomes" id="UP000186547">
    <property type="component" value="Plasmid pHLAJ5I"/>
</dbReference>